<dbReference type="PROSITE" id="PS50075">
    <property type="entry name" value="CARRIER"/>
    <property type="match status" value="1"/>
</dbReference>
<dbReference type="NCBIfam" id="TIGR02353">
    <property type="entry name" value="NRPS_term_dom"/>
    <property type="match status" value="1"/>
</dbReference>
<evidence type="ECO:0000256" key="3">
    <source>
        <dbReference type="SAM" id="MobiDB-lite"/>
    </source>
</evidence>
<gene>
    <name evidence="6" type="ORF">F8377_08120</name>
</gene>
<dbReference type="InterPro" id="IPR010071">
    <property type="entry name" value="AA_adenyl_dom"/>
</dbReference>
<dbReference type="InterPro" id="IPR020845">
    <property type="entry name" value="AMP-binding_CS"/>
</dbReference>
<dbReference type="InterPro" id="IPR036736">
    <property type="entry name" value="ACP-like_sf"/>
</dbReference>
<dbReference type="PANTHER" id="PTHR45527">
    <property type="entry name" value="NONRIBOSOMAL PEPTIDE SYNTHETASE"/>
    <property type="match status" value="1"/>
</dbReference>
<evidence type="ECO:0000313" key="7">
    <source>
        <dbReference type="Proteomes" id="UP000436181"/>
    </source>
</evidence>
<reference evidence="6 7" key="1">
    <citation type="submission" date="2019-10" db="EMBL/GenBank/DDBJ databases">
        <title>Corynebacterium sp novel species isolated from the respiratory tract of Marmot.</title>
        <authorList>
            <person name="Zhang G."/>
        </authorList>
    </citation>
    <scope>NUCLEOTIDE SEQUENCE [LARGE SCALE GENOMIC DNA]</scope>
    <source>
        <strain evidence="6 7">336</strain>
    </source>
</reference>
<dbReference type="PANTHER" id="PTHR45527:SF1">
    <property type="entry name" value="FATTY ACID SYNTHASE"/>
    <property type="match status" value="1"/>
</dbReference>
<dbReference type="Proteomes" id="UP000436181">
    <property type="component" value="Unassembled WGS sequence"/>
</dbReference>
<evidence type="ECO:0000256" key="2">
    <source>
        <dbReference type="ARBA" id="ARBA00022553"/>
    </source>
</evidence>
<feature type="domain" description="Carrier" evidence="5">
    <location>
        <begin position="510"/>
        <end position="584"/>
    </location>
</feature>
<organism evidence="6 7">
    <name type="scientific">Corynebacterium zhongnanshanii</name>
    <dbReference type="NCBI Taxonomy" id="2768834"/>
    <lineage>
        <taxon>Bacteria</taxon>
        <taxon>Bacillati</taxon>
        <taxon>Actinomycetota</taxon>
        <taxon>Actinomycetes</taxon>
        <taxon>Mycobacteriales</taxon>
        <taxon>Corynebacteriaceae</taxon>
        <taxon>Corynebacterium</taxon>
    </lineage>
</organism>
<feature type="transmembrane region" description="Helical" evidence="4">
    <location>
        <begin position="873"/>
        <end position="897"/>
    </location>
</feature>
<feature type="compositionally biased region" description="Low complexity" evidence="3">
    <location>
        <begin position="142"/>
        <end position="152"/>
    </location>
</feature>
<dbReference type="InterPro" id="IPR020806">
    <property type="entry name" value="PKS_PP-bd"/>
</dbReference>
<keyword evidence="1" id="KW-0596">Phosphopantetheine</keyword>
<dbReference type="Gene3D" id="3.30.300.30">
    <property type="match status" value="1"/>
</dbReference>
<comment type="caution">
    <text evidence="6">The sequence shown here is derived from an EMBL/GenBank/DDBJ whole genome shotgun (WGS) entry which is preliminary data.</text>
</comment>
<name>A0ABQ6VCB1_9CORY</name>
<feature type="transmembrane region" description="Helical" evidence="4">
    <location>
        <begin position="1128"/>
        <end position="1149"/>
    </location>
</feature>
<dbReference type="Gene3D" id="1.10.1200.10">
    <property type="entry name" value="ACP-like"/>
    <property type="match status" value="1"/>
</dbReference>
<dbReference type="InterPro" id="IPR042099">
    <property type="entry name" value="ANL_N_sf"/>
</dbReference>
<sequence>MDIPAHYLRSSEAPEPRTLVDIFRATADAYPDAAALDDGNGVLTYSELLRDVHALSSELTTRGIRRGDRVGIRMPSGSRELYIAILATLHAGAAYVPVDADDPQERADLVFGEAQVDALCDHNGLTVTGTDPEAKVHDSADDTAPTGPTTDSDAWIIFTSGSTGTPKGVAVTHRNAAAFVDAEAELFLVNHPSGPLGPGDRVLAGLSVAFDASCEEMWLAWRHGACLVPAPRTLVRSGVDLGPWLISHNITAISTVPTLASLWPDEALDAVRLLIFGGEACPDELAGRLATPSRELWNTYGPTEATVVACGTTMDGRGSVSIGLPLRGWDLGVVDQDGNPVNYGEVGELIIGGVGLARYLDPAKDAEKFAPMDTLGWERAYRSGDHVRLEEDGLYFVGRIDDQVKIGGRRIELGEVDAALSALDNVRSGSVVVQTTGGGDKVLVGYVSPEHGTAAEFNLDAALTHLRASLPTAMVPRLCALDSLPVTTSGKVDKKALPWPLPASGAEDTHFDDSDQERIARLWSDALGLEVTNPDQDFFSLGGTSLSAATMIARLRSTVPSVSVRDLYDHSRLAAFSARVTEVAEQARRDQHAQQAQPDHNFAHQGPVPRVRWTTRLAQALIQVPAMMLSALQWITWILFGNWALHGILGLTGQPDQPSPGAPWTFLSQIVVPVNGWLVLALFLIFATPLGRMPLAALLIRGLLAGVHPGDYPRGGATHLRLWAAERVADTSGARDVSGASWITTFARWLGADVGRGVQLHTLPPVTGMLSLGNYSSVEPEVDLSGYWVEGDTLHLGRIVIGDGATVGARSTLLPGTTIASNAHIDAGSCVTGAKKVKSGARWAGSPAKKVGKAKGTFPSEAPPRKPLWRAGYALGAVMLSILPLLSLAVGVVFVLWALSLSMQDVTLQGTHSGWTILALLVPLSALGGLVIFATYTALTWILVRVLSIGLTPGVMPVRSFSGWRVWFIERLMDAARTQLFPLYAAQLTPWWFRSLGAKIGRDAEISTAVMVPTFADVRDGAFLADDTMVGGYELGGRGWMRTGTTRVGKRSFLGNSGIAGPERNLKKNSLVAVLSSTPKKTKAGSNWLGSPPERLRRTVETDTHEARTYNPSRRVKAARGAVETLRLLAPMTSAVIAACVIAAIQYQLLAGPISLVWLPLWGALVLILAGFAAATLTVAMKWLCVGRIRPGEHELWSRFVWLNELQDQFVETVAGPWFLAHTHGTGSLNIFLRALGARIGRGAWLDTYWLPEADLVVIEDGATVGPGCVVQTHLFHDRIMSLDTVVLRAGSTLGPHSVALPASDIGRTTSVGPASLVMRGDHVPANTRWHGNPIEIRRD</sequence>
<dbReference type="InterPro" id="IPR009081">
    <property type="entry name" value="PP-bd_ACP"/>
</dbReference>
<feature type="transmembrane region" description="Helical" evidence="4">
    <location>
        <begin position="620"/>
        <end position="644"/>
    </location>
</feature>
<dbReference type="Gene3D" id="3.40.50.12780">
    <property type="entry name" value="N-terminal domain of ligase-like"/>
    <property type="match status" value="1"/>
</dbReference>
<keyword evidence="4" id="KW-0472">Membrane</keyword>
<dbReference type="InterPro" id="IPR000873">
    <property type="entry name" value="AMP-dep_synth/lig_dom"/>
</dbReference>
<keyword evidence="4" id="KW-1133">Transmembrane helix</keyword>
<feature type="transmembrane region" description="Helical" evidence="4">
    <location>
        <begin position="917"/>
        <end position="944"/>
    </location>
</feature>
<dbReference type="CDD" id="cd05930">
    <property type="entry name" value="A_NRPS"/>
    <property type="match status" value="1"/>
</dbReference>
<keyword evidence="2" id="KW-0597">Phosphoprotein</keyword>
<dbReference type="InterPro" id="IPR011004">
    <property type="entry name" value="Trimer_LpxA-like_sf"/>
</dbReference>
<dbReference type="Gene3D" id="2.160.10.10">
    <property type="entry name" value="Hexapeptide repeat proteins"/>
    <property type="match status" value="2"/>
</dbReference>
<feature type="transmembrane region" description="Helical" evidence="4">
    <location>
        <begin position="664"/>
        <end position="686"/>
    </location>
</feature>
<evidence type="ECO:0000256" key="4">
    <source>
        <dbReference type="SAM" id="Phobius"/>
    </source>
</evidence>
<dbReference type="PROSITE" id="PS00455">
    <property type="entry name" value="AMP_BINDING"/>
    <property type="match status" value="1"/>
</dbReference>
<dbReference type="InterPro" id="IPR012728">
    <property type="entry name" value="Pls/PosA_C"/>
</dbReference>
<keyword evidence="4" id="KW-0812">Transmembrane</keyword>
<evidence type="ECO:0000259" key="5">
    <source>
        <dbReference type="PROSITE" id="PS50075"/>
    </source>
</evidence>
<evidence type="ECO:0000256" key="1">
    <source>
        <dbReference type="ARBA" id="ARBA00022450"/>
    </source>
</evidence>
<dbReference type="SUPFAM" id="SSF51161">
    <property type="entry name" value="Trimeric LpxA-like enzymes"/>
    <property type="match status" value="3"/>
</dbReference>
<proteinExistence type="predicted"/>
<dbReference type="SUPFAM" id="SSF47336">
    <property type="entry name" value="ACP-like"/>
    <property type="match status" value="1"/>
</dbReference>
<protein>
    <submittedName>
        <fullName evidence="6">Amino acid adenylation domain-containing protein</fullName>
    </submittedName>
</protein>
<keyword evidence="7" id="KW-1185">Reference proteome</keyword>
<accession>A0ABQ6VCB1</accession>
<feature type="transmembrane region" description="Helical" evidence="4">
    <location>
        <begin position="1161"/>
        <end position="1180"/>
    </location>
</feature>
<dbReference type="Pfam" id="PF00550">
    <property type="entry name" value="PP-binding"/>
    <property type="match status" value="1"/>
</dbReference>
<dbReference type="InterPro" id="IPR045851">
    <property type="entry name" value="AMP-bd_C_sf"/>
</dbReference>
<dbReference type="NCBIfam" id="TIGR01733">
    <property type="entry name" value="AA-adenyl-dom"/>
    <property type="match status" value="1"/>
</dbReference>
<dbReference type="SUPFAM" id="SSF56801">
    <property type="entry name" value="Acetyl-CoA synthetase-like"/>
    <property type="match status" value="1"/>
</dbReference>
<evidence type="ECO:0000313" key="6">
    <source>
        <dbReference type="EMBL" id="KAB3519867.1"/>
    </source>
</evidence>
<dbReference type="SMART" id="SM00823">
    <property type="entry name" value="PKS_PP"/>
    <property type="match status" value="1"/>
</dbReference>
<dbReference type="EMBL" id="WBZJ01000003">
    <property type="protein sequence ID" value="KAB3519867.1"/>
    <property type="molecule type" value="Genomic_DNA"/>
</dbReference>
<dbReference type="RefSeq" id="WP_151844639.1">
    <property type="nucleotide sequence ID" value="NZ_WBZJ01000003.1"/>
</dbReference>
<feature type="region of interest" description="Disordered" evidence="3">
    <location>
        <begin position="128"/>
        <end position="152"/>
    </location>
</feature>
<dbReference type="Pfam" id="PF00501">
    <property type="entry name" value="AMP-binding"/>
    <property type="match status" value="1"/>
</dbReference>